<sequence>MSCEAVCAFEKLAKLGTEIMKETAKELGLSEASTEKIAEYYKKIYEAMKEKGEYTTDKTEEEKKKFIEESTAAIQAEVDEADKELVAKVIAASYEKIQKKKAELAAADE</sequence>
<evidence type="ECO:0000313" key="1">
    <source>
        <dbReference type="EnsemblMetazoa" id="XP_022649083"/>
    </source>
</evidence>
<dbReference type="OrthoDB" id="10481972at2759"/>
<dbReference type="AlphaFoldDB" id="A0A7M7JBB4"/>
<name>A0A7M7JBB4_VARDE</name>
<dbReference type="InParanoid" id="A0A7M7JBB4"/>
<dbReference type="EnsemblMetazoa" id="XM_022793348">
    <property type="protein sequence ID" value="XP_022649083"/>
    <property type="gene ID" value="LOC111245245"/>
</dbReference>
<accession>A0A7M7JBB4</accession>
<evidence type="ECO:0000313" key="2">
    <source>
        <dbReference type="Proteomes" id="UP000594260"/>
    </source>
</evidence>
<reference evidence="1" key="1">
    <citation type="submission" date="2021-01" db="UniProtKB">
        <authorList>
            <consortium name="EnsemblMetazoa"/>
        </authorList>
    </citation>
    <scope>IDENTIFICATION</scope>
</reference>
<keyword evidence="2" id="KW-1185">Reference proteome</keyword>
<organism evidence="1 2">
    <name type="scientific">Varroa destructor</name>
    <name type="common">Honeybee mite</name>
    <dbReference type="NCBI Taxonomy" id="109461"/>
    <lineage>
        <taxon>Eukaryota</taxon>
        <taxon>Metazoa</taxon>
        <taxon>Ecdysozoa</taxon>
        <taxon>Arthropoda</taxon>
        <taxon>Chelicerata</taxon>
        <taxon>Arachnida</taxon>
        <taxon>Acari</taxon>
        <taxon>Parasitiformes</taxon>
        <taxon>Mesostigmata</taxon>
        <taxon>Gamasina</taxon>
        <taxon>Dermanyssoidea</taxon>
        <taxon>Varroidae</taxon>
        <taxon>Varroa</taxon>
    </lineage>
</organism>
<dbReference type="Proteomes" id="UP000594260">
    <property type="component" value="Unplaced"/>
</dbReference>
<protein>
    <submittedName>
        <fullName evidence="1">Uncharacterized protein</fullName>
    </submittedName>
</protein>
<dbReference type="RefSeq" id="XP_022649083.1">
    <property type="nucleotide sequence ID" value="XM_022793348.1"/>
</dbReference>
<proteinExistence type="predicted"/>
<dbReference type="KEGG" id="vde:111245245"/>
<dbReference type="GeneID" id="111245245"/>